<protein>
    <submittedName>
        <fullName evidence="2">Putative secreted protein</fullName>
    </submittedName>
</protein>
<feature type="chain" id="PRO_5026092858" evidence="1">
    <location>
        <begin position="21"/>
        <end position="68"/>
    </location>
</feature>
<evidence type="ECO:0000256" key="1">
    <source>
        <dbReference type="SAM" id="SignalP"/>
    </source>
</evidence>
<sequence>MWPGFFFLFFSFFSFFGRKSKVVRYVPYGFGSDQKTKKVVRYGWSVRTSWSAVVGRLGRNRNGGRLVS</sequence>
<feature type="signal peptide" evidence="1">
    <location>
        <begin position="1"/>
        <end position="20"/>
    </location>
</feature>
<dbReference type="AlphaFoldDB" id="A0A6G5A0D7"/>
<dbReference type="EMBL" id="GIKN01002199">
    <property type="protein sequence ID" value="NIE44472.1"/>
    <property type="molecule type" value="Transcribed_RNA"/>
</dbReference>
<accession>A0A6G5A0D7</accession>
<reference evidence="2" key="1">
    <citation type="submission" date="2020-03" db="EMBL/GenBank/DDBJ databases">
        <title>A transcriptome and proteome of the tick Rhipicephalus microplus shaped by the genetic composition of its hosts and developmental stage.</title>
        <authorList>
            <person name="Garcia G.R."/>
            <person name="Ribeiro J.M.C."/>
            <person name="Maruyama S.R."/>
            <person name="Gardinasse L.G."/>
            <person name="Nelson K."/>
            <person name="Ferreira B.R."/>
            <person name="Andrade T.G."/>
            <person name="Santos I.K.F.M."/>
        </authorList>
    </citation>
    <scope>NUCLEOTIDE SEQUENCE</scope>
    <source>
        <strain evidence="2">NSGR</strain>
        <tissue evidence="2">Salivary glands</tissue>
    </source>
</reference>
<keyword evidence="1" id="KW-0732">Signal</keyword>
<organism evidence="2">
    <name type="scientific">Rhipicephalus microplus</name>
    <name type="common">Cattle tick</name>
    <name type="synonym">Boophilus microplus</name>
    <dbReference type="NCBI Taxonomy" id="6941"/>
    <lineage>
        <taxon>Eukaryota</taxon>
        <taxon>Metazoa</taxon>
        <taxon>Ecdysozoa</taxon>
        <taxon>Arthropoda</taxon>
        <taxon>Chelicerata</taxon>
        <taxon>Arachnida</taxon>
        <taxon>Acari</taxon>
        <taxon>Parasitiformes</taxon>
        <taxon>Ixodida</taxon>
        <taxon>Ixodoidea</taxon>
        <taxon>Ixodidae</taxon>
        <taxon>Rhipicephalinae</taxon>
        <taxon>Rhipicephalus</taxon>
        <taxon>Boophilus</taxon>
    </lineage>
</organism>
<proteinExistence type="predicted"/>
<name>A0A6G5A0D7_RHIMP</name>
<evidence type="ECO:0000313" key="2">
    <source>
        <dbReference type="EMBL" id="NIE44472.1"/>
    </source>
</evidence>